<comment type="caution">
    <text evidence="1">The sequence shown here is derived from an EMBL/GenBank/DDBJ whole genome shotgun (WGS) entry which is preliminary data.</text>
</comment>
<name>A0ACC0LBQ8_RHOML</name>
<evidence type="ECO:0000313" key="1">
    <source>
        <dbReference type="EMBL" id="KAI8525613.1"/>
    </source>
</evidence>
<sequence length="476" mass="54384">MPFLHSSAIKPIFLPMPILLMSFLLVLSQVSVAEGRDYCEGFNEIDRLTVAVPGNASFKTFVNITPENPDQKYSGFCIDVFSTSVNGLDCELPYTFVEFYGTYDDLVKNVTDKTYSVAAGDITILADRWEDVVFTVPFTESGLTLVVPARPGPKGWIFLKPFSWDTWLTIAAALVCTMFTFWFLEHREPDNTDFSDPRRNVQFGNALWFTFSSLFLAHREKIQSNYSRIVAVAWLFLALVLTQTYTANLTTMLTNSRLQPKIWSQAKVGCDENTFIKKYVQDVLHFKNVITIKDEYEYLRRFSSGDITAAYLESPYAKVFTNKYCGKFIDTRRIQRFGGFGFIFGKDHSPLAAKFSKAILQLSEDGLLTRMERYWLTPNDCSESMEDTASLSLRSLWGLFVFSIGTSIVCFLLCLGHLLRNYLRHQNNESGPTRNWMQVTRSIARYFWDAEITHRSPSSCARVVHGEAEIRVEQQG</sequence>
<dbReference type="EMBL" id="CM046400">
    <property type="protein sequence ID" value="KAI8525613.1"/>
    <property type="molecule type" value="Genomic_DNA"/>
</dbReference>
<reference evidence="1" key="1">
    <citation type="submission" date="2022-02" db="EMBL/GenBank/DDBJ databases">
        <title>Plant Genome Project.</title>
        <authorList>
            <person name="Zhang R.-G."/>
        </authorList>
    </citation>
    <scope>NUCLEOTIDE SEQUENCE</scope>
    <source>
        <strain evidence="1">AT1</strain>
    </source>
</reference>
<dbReference type="Proteomes" id="UP001062846">
    <property type="component" value="Chromosome 13"/>
</dbReference>
<proteinExistence type="predicted"/>
<keyword evidence="2" id="KW-1185">Reference proteome</keyword>
<gene>
    <name evidence="1" type="ORF">RHMOL_Rhmol13G0243700</name>
</gene>
<organism evidence="1 2">
    <name type="scientific">Rhododendron molle</name>
    <name type="common">Chinese azalea</name>
    <name type="synonym">Azalea mollis</name>
    <dbReference type="NCBI Taxonomy" id="49168"/>
    <lineage>
        <taxon>Eukaryota</taxon>
        <taxon>Viridiplantae</taxon>
        <taxon>Streptophyta</taxon>
        <taxon>Embryophyta</taxon>
        <taxon>Tracheophyta</taxon>
        <taxon>Spermatophyta</taxon>
        <taxon>Magnoliopsida</taxon>
        <taxon>eudicotyledons</taxon>
        <taxon>Gunneridae</taxon>
        <taxon>Pentapetalae</taxon>
        <taxon>asterids</taxon>
        <taxon>Ericales</taxon>
        <taxon>Ericaceae</taxon>
        <taxon>Ericoideae</taxon>
        <taxon>Rhodoreae</taxon>
        <taxon>Rhododendron</taxon>
    </lineage>
</organism>
<evidence type="ECO:0000313" key="2">
    <source>
        <dbReference type="Proteomes" id="UP001062846"/>
    </source>
</evidence>
<protein>
    <submittedName>
        <fullName evidence="1">Uncharacterized protein</fullName>
    </submittedName>
</protein>
<accession>A0ACC0LBQ8</accession>